<reference evidence="3 4" key="1">
    <citation type="submission" date="2020-03" db="EMBL/GenBank/DDBJ databases">
        <authorList>
            <person name="Wang L."/>
            <person name="He N."/>
            <person name="Li Y."/>
            <person name="Fang Y."/>
            <person name="Zhang F."/>
        </authorList>
    </citation>
    <scope>NUCLEOTIDE SEQUENCE [LARGE SCALE GENOMIC DNA]</scope>
    <source>
        <strain evidence="4">hsmgli-8</strain>
    </source>
</reference>
<evidence type="ECO:0008006" key="5">
    <source>
        <dbReference type="Google" id="ProtNLM"/>
    </source>
</evidence>
<dbReference type="RefSeq" id="WP_168085313.1">
    <property type="nucleotide sequence ID" value="NZ_JAAVJI010000012.1"/>
</dbReference>
<comment type="caution">
    <text evidence="3">The sequence shown here is derived from an EMBL/GenBank/DDBJ whole genome shotgun (WGS) entry which is preliminary data.</text>
</comment>
<feature type="transmembrane region" description="Helical" evidence="2">
    <location>
        <begin position="69"/>
        <end position="91"/>
    </location>
</feature>
<proteinExistence type="predicted"/>
<accession>A0ABX0YI89</accession>
<dbReference type="Proteomes" id="UP000746535">
    <property type="component" value="Unassembled WGS sequence"/>
</dbReference>
<keyword evidence="4" id="KW-1185">Reference proteome</keyword>
<gene>
    <name evidence="3" type="ORF">HBH25_17960</name>
</gene>
<protein>
    <recommendedName>
        <fullName evidence="5">GAF domain-containing protein</fullName>
    </recommendedName>
</protein>
<organism evidence="3 4">
    <name type="scientific">Pseudomonas quercus</name>
    <dbReference type="NCBI Taxonomy" id="2722792"/>
    <lineage>
        <taxon>Bacteria</taxon>
        <taxon>Pseudomonadati</taxon>
        <taxon>Pseudomonadota</taxon>
        <taxon>Gammaproteobacteria</taxon>
        <taxon>Pseudomonadales</taxon>
        <taxon>Pseudomonadaceae</taxon>
        <taxon>Pseudomonas</taxon>
    </lineage>
</organism>
<sequence length="331" mass="37193">MSETDAYPLFGFSGRAKIFSRLGIIIDNSFYIILTTIGTIALGFGGGLVGNYKYDDLMKAAVTTTDQAWVLICYPLIWMLAGAVLVLLGAIGTYKDQKKLQQQADSLESQVSIIPELNDAINSAQETMESYKSDLRKMHSELVATHLKSAYKSLGLSTSDRISIYYEHANDFYLLARYSQNPVFAKPHRQKFALNQGVIGKAWQNQKHVERDCPNSEDQPAYLKYLSEQYGFKPSQALNFAMKSCRYVAVAISDADSHTGVIVFESIALPFFEGNEGRLEENIYAFCKDYQSIHSKFLRDGLELNREANVASSTNSSVEQEFLKHFREVSK</sequence>
<evidence type="ECO:0000313" key="4">
    <source>
        <dbReference type="Proteomes" id="UP000746535"/>
    </source>
</evidence>
<keyword evidence="2" id="KW-1133">Transmembrane helix</keyword>
<evidence type="ECO:0000313" key="3">
    <source>
        <dbReference type="EMBL" id="NJP02736.1"/>
    </source>
</evidence>
<keyword evidence="2" id="KW-0472">Membrane</keyword>
<feature type="coiled-coil region" evidence="1">
    <location>
        <begin position="114"/>
        <end position="141"/>
    </location>
</feature>
<evidence type="ECO:0000256" key="1">
    <source>
        <dbReference type="SAM" id="Coils"/>
    </source>
</evidence>
<keyword evidence="1" id="KW-0175">Coiled coil</keyword>
<evidence type="ECO:0000256" key="2">
    <source>
        <dbReference type="SAM" id="Phobius"/>
    </source>
</evidence>
<dbReference type="EMBL" id="JAAVJI010000012">
    <property type="protein sequence ID" value="NJP02736.1"/>
    <property type="molecule type" value="Genomic_DNA"/>
</dbReference>
<name>A0ABX0YI89_9PSED</name>
<feature type="transmembrane region" description="Helical" evidence="2">
    <location>
        <begin position="30"/>
        <end position="49"/>
    </location>
</feature>
<keyword evidence="2" id="KW-0812">Transmembrane</keyword>